<name>A0A2Y9IK36_ENHLU</name>
<gene>
    <name evidence="3" type="primary">LOC111138810</name>
</gene>
<dbReference type="GeneID" id="111138810"/>
<dbReference type="CTD" id="388701"/>
<sequence length="102" mass="11641">MKSIKTEDLKIHISEPATERGRPAGSVAKLHACCLWQTTLSQRRNLNATVRLQDTLGQELTLANKQLLMARRAALRALLEAEHRRWQRELGEGGRARFVERL</sequence>
<dbReference type="KEGG" id="elk:111138810"/>
<feature type="compositionally biased region" description="Basic and acidic residues" evidence="1">
    <location>
        <begin position="1"/>
        <end position="22"/>
    </location>
</feature>
<keyword evidence="2" id="KW-1185">Reference proteome</keyword>
<dbReference type="RefSeq" id="XP_022346420.1">
    <property type="nucleotide sequence ID" value="XM_022490712.1"/>
</dbReference>
<reference evidence="3" key="1">
    <citation type="submission" date="2025-08" db="UniProtKB">
        <authorList>
            <consortium name="RefSeq"/>
        </authorList>
    </citation>
    <scope>IDENTIFICATION</scope>
    <source>
        <tissue evidence="3">Blood</tissue>
    </source>
</reference>
<dbReference type="AlphaFoldDB" id="A0A2Y9IK36"/>
<protein>
    <submittedName>
        <fullName evidence="3">Uncharacterized protein C1orf189 homolog</fullName>
    </submittedName>
</protein>
<dbReference type="Pfam" id="PF15104">
    <property type="entry name" value="CFAP141"/>
    <property type="match status" value="1"/>
</dbReference>
<dbReference type="InterPro" id="IPR029375">
    <property type="entry name" value="CFAP141"/>
</dbReference>
<accession>A0A2Y9IK36</accession>
<dbReference type="PANTHER" id="PTHR35818:SF1">
    <property type="entry name" value="CILIA- AND FLAGELLA-ASSOCIATED PROTEIN 141"/>
    <property type="match status" value="1"/>
</dbReference>
<proteinExistence type="predicted"/>
<feature type="region of interest" description="Disordered" evidence="1">
    <location>
        <begin position="1"/>
        <end position="24"/>
    </location>
</feature>
<evidence type="ECO:0000256" key="1">
    <source>
        <dbReference type="SAM" id="MobiDB-lite"/>
    </source>
</evidence>
<evidence type="ECO:0000313" key="3">
    <source>
        <dbReference type="RefSeq" id="XP_022346420.1"/>
    </source>
</evidence>
<dbReference type="STRING" id="391180.A0A2Y9IK36"/>
<evidence type="ECO:0000313" key="2">
    <source>
        <dbReference type="Proteomes" id="UP000248482"/>
    </source>
</evidence>
<dbReference type="OrthoDB" id="9737507at2759"/>
<organism evidence="2 3">
    <name type="scientific">Enhydra lutris kenyoni</name>
    <name type="common">northern sea otter</name>
    <dbReference type="NCBI Taxonomy" id="391180"/>
    <lineage>
        <taxon>Eukaryota</taxon>
        <taxon>Metazoa</taxon>
        <taxon>Chordata</taxon>
        <taxon>Craniata</taxon>
        <taxon>Vertebrata</taxon>
        <taxon>Euteleostomi</taxon>
        <taxon>Mammalia</taxon>
        <taxon>Eutheria</taxon>
        <taxon>Laurasiatheria</taxon>
        <taxon>Carnivora</taxon>
        <taxon>Caniformia</taxon>
        <taxon>Musteloidea</taxon>
        <taxon>Mustelidae</taxon>
        <taxon>Lutrinae</taxon>
        <taxon>Enhydra</taxon>
    </lineage>
</organism>
<dbReference type="PANTHER" id="PTHR35818">
    <property type="entry name" value="C1ORF189"/>
    <property type="match status" value="1"/>
</dbReference>
<dbReference type="Proteomes" id="UP000248482">
    <property type="component" value="Unplaced"/>
</dbReference>